<dbReference type="Pfam" id="PF12099">
    <property type="entry name" value="DUF3575"/>
    <property type="match status" value="1"/>
</dbReference>
<dbReference type="AlphaFoldDB" id="A0A2P8DD45"/>
<evidence type="ECO:0000313" key="3">
    <source>
        <dbReference type="Proteomes" id="UP000240572"/>
    </source>
</evidence>
<evidence type="ECO:0000256" key="1">
    <source>
        <dbReference type="SAM" id="SignalP"/>
    </source>
</evidence>
<keyword evidence="1" id="KW-0732">Signal</keyword>
<feature type="chain" id="PRO_5015164395" evidence="1">
    <location>
        <begin position="27"/>
        <end position="228"/>
    </location>
</feature>
<dbReference type="Proteomes" id="UP000240572">
    <property type="component" value="Unassembled WGS sequence"/>
</dbReference>
<accession>A0A2P8DD45</accession>
<organism evidence="2 3">
    <name type="scientific">Taibaiella chishuiensis</name>
    <dbReference type="NCBI Taxonomy" id="1434707"/>
    <lineage>
        <taxon>Bacteria</taxon>
        <taxon>Pseudomonadati</taxon>
        <taxon>Bacteroidota</taxon>
        <taxon>Chitinophagia</taxon>
        <taxon>Chitinophagales</taxon>
        <taxon>Chitinophagaceae</taxon>
        <taxon>Taibaiella</taxon>
    </lineage>
</organism>
<sequence>MSNSCPQYLRTCLLAMVCFYSMTARAGAYNYTGSWILKANMMSLSESDIGLGICGEYRLEDALSIQLEAGYAPYSHQESSVRSLNAFSLRPELRIYLPHRHRSKIARADMYTGLEFLIKQANTHFSEWQKETDNQGNTIRRLYDYKTRNFSLGPVFKLGVQMYIGADRRLVIDIGAGAGPVLNQVRHTGQPPPPLQQNDLIRIDPFSMNKRSGIYIHPQLDLRIGYRF</sequence>
<keyword evidence="3" id="KW-1185">Reference proteome</keyword>
<comment type="caution">
    <text evidence="2">The sequence shown here is derived from an EMBL/GenBank/DDBJ whole genome shotgun (WGS) entry which is preliminary data.</text>
</comment>
<dbReference type="InterPro" id="IPR021958">
    <property type="entry name" value="DUF3575"/>
</dbReference>
<proteinExistence type="predicted"/>
<gene>
    <name evidence="2" type="ORF">B0I18_1011279</name>
</gene>
<dbReference type="RefSeq" id="WP_106521784.1">
    <property type="nucleotide sequence ID" value="NZ_PYGD01000001.1"/>
</dbReference>
<evidence type="ECO:0000313" key="2">
    <source>
        <dbReference type="EMBL" id="PSK95115.1"/>
    </source>
</evidence>
<reference evidence="2 3" key="1">
    <citation type="submission" date="2018-03" db="EMBL/GenBank/DDBJ databases">
        <title>Genomic Encyclopedia of Type Strains, Phase III (KMG-III): the genomes of soil and plant-associated and newly described type strains.</title>
        <authorList>
            <person name="Whitman W."/>
        </authorList>
    </citation>
    <scope>NUCLEOTIDE SEQUENCE [LARGE SCALE GENOMIC DNA]</scope>
    <source>
        <strain evidence="2 3">CGMCC 1.12700</strain>
    </source>
</reference>
<protein>
    <submittedName>
        <fullName evidence="2">Uncharacterized protein DUF3575</fullName>
    </submittedName>
</protein>
<dbReference type="EMBL" id="PYGD01000001">
    <property type="protein sequence ID" value="PSK95115.1"/>
    <property type="molecule type" value="Genomic_DNA"/>
</dbReference>
<feature type="signal peptide" evidence="1">
    <location>
        <begin position="1"/>
        <end position="26"/>
    </location>
</feature>
<name>A0A2P8DD45_9BACT</name>